<dbReference type="EMBL" id="CZBX01000006">
    <property type="protein sequence ID" value="CUQ86801.1"/>
    <property type="molecule type" value="Genomic_DNA"/>
</dbReference>
<evidence type="ECO:0000256" key="5">
    <source>
        <dbReference type="SAM" id="Phobius"/>
    </source>
</evidence>
<keyword evidence="5" id="KW-0812">Transmembrane</keyword>
<dbReference type="Gene3D" id="3.30.565.10">
    <property type="entry name" value="Histidine kinase-like ATPase, C-terminal domain"/>
    <property type="match status" value="1"/>
</dbReference>
<keyword evidence="2" id="KW-0597">Phosphoprotein</keyword>
<evidence type="ECO:0000256" key="2">
    <source>
        <dbReference type="ARBA" id="ARBA00022553"/>
    </source>
</evidence>
<accession>A0A174Y6E8</accession>
<gene>
    <name evidence="7" type="primary">yehU_1</name>
    <name evidence="7" type="ORF">ERS852502_01417</name>
</gene>
<dbReference type="CDD" id="cd06225">
    <property type="entry name" value="HAMP"/>
    <property type="match status" value="1"/>
</dbReference>
<sequence>MCFLWKKLKGYYKNLKIQQKLTFSHLIIVLIPMLVIGVFFYTSLYDMIVSNTIRSEQERAAETAPLVEDAVKEIIDVHRSLRGSGFYKGLTSGKYLDNLKELSYGTEAEQFRQDVLKFSSMESISAVRIYVDLDESELPFTAGRKYSTLQPLDNIRSTHWYGIFQGSPAIANLLCPSFYLGHYEIENYGNLAYVTRDSINNNGEYIPCYIVTYFSDSYFTKLLQDNITSTENVAYLVNSRDNLVATSNSFLYGTYPFSSDEIRENIMSSNNFITKTVLGKKVYAGFYRIKNTDWYMVAVMPADPIMKKSTHIICNFLLIYIAFLLIAFIIASRLSHSMTRRLSLVVNQMAKVRFEPPVQLKDADSQDEIGELIDTYNYMSRKIQQLMDDQAKAAENLRIAEFDSLQAQINPHFLYNTMDMISWLAQQGKSDEVTEVVRRLSRFYRLTLSRKQELTTIADEAEHVTIYIELQNMRFNNGIDFIMDIPDYLMEYSMPKLIFQPLVENSIIHGIMEKEEKTGSIVLTGWMEDEDIVLLLSDDGVGIDPDILPKFLDGTFHNPQSKGSNVAVYNTHRRLQILYGERYGLSFSSTKGQGTEVQIRIPAILP</sequence>
<dbReference type="GO" id="GO:0000155">
    <property type="term" value="F:phosphorelay sensor kinase activity"/>
    <property type="evidence" value="ECO:0007669"/>
    <property type="project" value="InterPro"/>
</dbReference>
<dbReference type="InterPro" id="IPR003660">
    <property type="entry name" value="HAMP_dom"/>
</dbReference>
<dbReference type="InterPro" id="IPR003594">
    <property type="entry name" value="HATPase_dom"/>
</dbReference>
<dbReference type="EC" id="2.7.13.3" evidence="7"/>
<dbReference type="SMART" id="SM00304">
    <property type="entry name" value="HAMP"/>
    <property type="match status" value="1"/>
</dbReference>
<keyword evidence="5" id="KW-1133">Transmembrane helix</keyword>
<name>A0A174Y6E8_9FIRM</name>
<feature type="transmembrane region" description="Helical" evidence="5">
    <location>
        <begin position="21"/>
        <end position="41"/>
    </location>
</feature>
<dbReference type="InterPro" id="IPR010559">
    <property type="entry name" value="Sig_transdc_His_kin_internal"/>
</dbReference>
<dbReference type="Proteomes" id="UP000078383">
    <property type="component" value="Unassembled WGS sequence"/>
</dbReference>
<organism evidence="7 8">
    <name type="scientific">[Ruminococcus] torques</name>
    <dbReference type="NCBI Taxonomy" id="33039"/>
    <lineage>
        <taxon>Bacteria</taxon>
        <taxon>Bacillati</taxon>
        <taxon>Bacillota</taxon>
        <taxon>Clostridia</taxon>
        <taxon>Lachnospirales</taxon>
        <taxon>Lachnospiraceae</taxon>
        <taxon>Mediterraneibacter</taxon>
    </lineage>
</organism>
<keyword evidence="5" id="KW-0472">Membrane</keyword>
<dbReference type="GO" id="GO:0016020">
    <property type="term" value="C:membrane"/>
    <property type="evidence" value="ECO:0007669"/>
    <property type="project" value="UniProtKB-SubCell"/>
</dbReference>
<keyword evidence="3 7" id="KW-0808">Transferase</keyword>
<dbReference type="PANTHER" id="PTHR34220:SF7">
    <property type="entry name" value="SENSOR HISTIDINE KINASE YPDA"/>
    <property type="match status" value="1"/>
</dbReference>
<feature type="domain" description="HAMP" evidence="6">
    <location>
        <begin position="340"/>
        <end position="388"/>
    </location>
</feature>
<dbReference type="InterPro" id="IPR050640">
    <property type="entry name" value="Bact_2-comp_sensor_kinase"/>
</dbReference>
<dbReference type="RefSeq" id="WP_055146026.1">
    <property type="nucleotide sequence ID" value="NZ_CZBS01000003.1"/>
</dbReference>
<dbReference type="Gene3D" id="3.30.450.20">
    <property type="entry name" value="PAS domain"/>
    <property type="match status" value="1"/>
</dbReference>
<dbReference type="Pfam" id="PF02518">
    <property type="entry name" value="HATPase_c"/>
    <property type="match status" value="1"/>
</dbReference>
<evidence type="ECO:0000313" key="7">
    <source>
        <dbReference type="EMBL" id="CUQ86801.1"/>
    </source>
</evidence>
<dbReference type="Gene3D" id="6.10.340.10">
    <property type="match status" value="1"/>
</dbReference>
<evidence type="ECO:0000256" key="4">
    <source>
        <dbReference type="ARBA" id="ARBA00022777"/>
    </source>
</evidence>
<dbReference type="OrthoDB" id="9809348at2"/>
<feature type="transmembrane region" description="Helical" evidence="5">
    <location>
        <begin position="310"/>
        <end position="331"/>
    </location>
</feature>
<evidence type="ECO:0000256" key="3">
    <source>
        <dbReference type="ARBA" id="ARBA00022679"/>
    </source>
</evidence>
<dbReference type="PANTHER" id="PTHR34220">
    <property type="entry name" value="SENSOR HISTIDINE KINASE YPDA"/>
    <property type="match status" value="1"/>
</dbReference>
<keyword evidence="4 7" id="KW-0418">Kinase</keyword>
<evidence type="ECO:0000256" key="1">
    <source>
        <dbReference type="ARBA" id="ARBA00004370"/>
    </source>
</evidence>
<dbReference type="InterPro" id="IPR036890">
    <property type="entry name" value="HATPase_C_sf"/>
</dbReference>
<reference evidence="7 8" key="1">
    <citation type="submission" date="2015-09" db="EMBL/GenBank/DDBJ databases">
        <authorList>
            <consortium name="Pathogen Informatics"/>
        </authorList>
    </citation>
    <scope>NUCLEOTIDE SEQUENCE [LARGE SCALE GENOMIC DNA]</scope>
    <source>
        <strain evidence="7 8">2789STDY5834889</strain>
    </source>
</reference>
<evidence type="ECO:0000313" key="8">
    <source>
        <dbReference type="Proteomes" id="UP000078383"/>
    </source>
</evidence>
<proteinExistence type="predicted"/>
<dbReference type="Pfam" id="PF06580">
    <property type="entry name" value="His_kinase"/>
    <property type="match status" value="1"/>
</dbReference>
<dbReference type="AlphaFoldDB" id="A0A174Y6E8"/>
<evidence type="ECO:0000259" key="6">
    <source>
        <dbReference type="PROSITE" id="PS50885"/>
    </source>
</evidence>
<dbReference type="PROSITE" id="PS50885">
    <property type="entry name" value="HAMP"/>
    <property type="match status" value="1"/>
</dbReference>
<comment type="subcellular location">
    <subcellularLocation>
        <location evidence="1">Membrane</location>
    </subcellularLocation>
</comment>
<dbReference type="SUPFAM" id="SSF55874">
    <property type="entry name" value="ATPase domain of HSP90 chaperone/DNA topoisomerase II/histidine kinase"/>
    <property type="match status" value="1"/>
</dbReference>
<protein>
    <submittedName>
        <fullName evidence="7">Probable sensor-like histidine kinase YehU</fullName>
        <ecNumber evidence="7">2.7.13.3</ecNumber>
    </submittedName>
</protein>